<dbReference type="AlphaFoldDB" id="A0A7Y9YH79"/>
<evidence type="ECO:0000256" key="1">
    <source>
        <dbReference type="ARBA" id="ARBA00004389"/>
    </source>
</evidence>
<evidence type="ECO:0000256" key="4">
    <source>
        <dbReference type="ARBA" id="ARBA00022989"/>
    </source>
</evidence>
<evidence type="ECO:0000256" key="3">
    <source>
        <dbReference type="ARBA" id="ARBA00022824"/>
    </source>
</evidence>
<keyword evidence="4" id="KW-1133">Transmembrane helix</keyword>
<dbReference type="Pfam" id="PF08660">
    <property type="entry name" value="Alg14"/>
    <property type="match status" value="1"/>
</dbReference>
<dbReference type="GO" id="GO:0006488">
    <property type="term" value="P:dolichol-linked oligosaccharide biosynthetic process"/>
    <property type="evidence" value="ECO:0007669"/>
    <property type="project" value="InterPro"/>
</dbReference>
<proteinExistence type="predicted"/>
<evidence type="ECO:0000256" key="2">
    <source>
        <dbReference type="ARBA" id="ARBA00022692"/>
    </source>
</evidence>
<organism evidence="6 7">
    <name type="scientific">Nocardioides marinus</name>
    <dbReference type="NCBI Taxonomy" id="374514"/>
    <lineage>
        <taxon>Bacteria</taxon>
        <taxon>Bacillati</taxon>
        <taxon>Actinomycetota</taxon>
        <taxon>Actinomycetes</taxon>
        <taxon>Propionibacteriales</taxon>
        <taxon>Nocardioidaceae</taxon>
        <taxon>Nocardioides</taxon>
    </lineage>
</organism>
<gene>
    <name evidence="6" type="ORF">BKA05_003716</name>
</gene>
<dbReference type="PANTHER" id="PTHR12154:SF4">
    <property type="entry name" value="UDP-N-ACETYLGLUCOSAMINE TRANSFERASE SUBUNIT ALG14 HOMOLOG"/>
    <property type="match status" value="1"/>
</dbReference>
<dbReference type="Proteomes" id="UP000537326">
    <property type="component" value="Unassembled WGS sequence"/>
</dbReference>
<keyword evidence="3" id="KW-0256">Endoplasmic reticulum</keyword>
<dbReference type="RefSeq" id="WP_179532783.1">
    <property type="nucleotide sequence ID" value="NZ_BAAAPP010000001.1"/>
</dbReference>
<dbReference type="InterPro" id="IPR013969">
    <property type="entry name" value="Oligosacch_biosynth_Alg14"/>
</dbReference>
<dbReference type="PANTHER" id="PTHR12154">
    <property type="entry name" value="GLYCOSYL TRANSFERASE-RELATED"/>
    <property type="match status" value="1"/>
</dbReference>
<reference evidence="6 7" key="1">
    <citation type="submission" date="2020-07" db="EMBL/GenBank/DDBJ databases">
        <title>Sequencing the genomes of 1000 actinobacteria strains.</title>
        <authorList>
            <person name="Klenk H.-P."/>
        </authorList>
    </citation>
    <scope>NUCLEOTIDE SEQUENCE [LARGE SCALE GENOMIC DNA]</scope>
    <source>
        <strain evidence="6 7">DSM 18248</strain>
    </source>
</reference>
<keyword evidence="2" id="KW-0812">Transmembrane</keyword>
<dbReference type="GO" id="GO:0004577">
    <property type="term" value="F:N-acetylglucosaminyldiphosphodolichol N-acetylglucosaminyltransferase activity"/>
    <property type="evidence" value="ECO:0007669"/>
    <property type="project" value="TreeGrafter"/>
</dbReference>
<comment type="subcellular location">
    <subcellularLocation>
        <location evidence="1">Endoplasmic reticulum membrane</location>
        <topology evidence="1">Single-pass membrane protein</topology>
    </subcellularLocation>
</comment>
<evidence type="ECO:0000313" key="6">
    <source>
        <dbReference type="EMBL" id="NYI12201.1"/>
    </source>
</evidence>
<sequence length="149" mass="16653">MKVLLVCSSGGHLAQLMALRPWWSQHQRHWVTFDTADAVSKLDGESVSWAHHPTTRNVKNLVLNTGLAVRTMARERPDVVVTTGAAVAVPFVWLHRPFGAASVYLEVFDRIETRTLTGRLCRPATDLFLVQWPEQQSLVRGSVLLGGVW</sequence>
<dbReference type="EMBL" id="JACBZI010000001">
    <property type="protein sequence ID" value="NYI12201.1"/>
    <property type="molecule type" value="Genomic_DNA"/>
</dbReference>
<keyword evidence="5" id="KW-0472">Membrane</keyword>
<dbReference type="Gene3D" id="3.40.50.2000">
    <property type="entry name" value="Glycogen Phosphorylase B"/>
    <property type="match status" value="1"/>
</dbReference>
<name>A0A7Y9YH79_9ACTN</name>
<evidence type="ECO:0000256" key="5">
    <source>
        <dbReference type="ARBA" id="ARBA00023136"/>
    </source>
</evidence>
<comment type="caution">
    <text evidence="6">The sequence shown here is derived from an EMBL/GenBank/DDBJ whole genome shotgun (WGS) entry which is preliminary data.</text>
</comment>
<protein>
    <submittedName>
        <fullName evidence="6">UDP-N-acetylglucosamine:LPS N-acetylglucosamine transferase</fullName>
    </submittedName>
</protein>
<evidence type="ECO:0000313" key="7">
    <source>
        <dbReference type="Proteomes" id="UP000537326"/>
    </source>
</evidence>
<keyword evidence="6" id="KW-0808">Transferase</keyword>
<keyword evidence="7" id="KW-1185">Reference proteome</keyword>
<accession>A0A7Y9YH79</accession>